<dbReference type="GO" id="GO:0000455">
    <property type="term" value="P:enzyme-directed rRNA pseudouridine synthesis"/>
    <property type="evidence" value="ECO:0007669"/>
    <property type="project" value="TreeGrafter"/>
</dbReference>
<dbReference type="AlphaFoldDB" id="A0A8H4QJU7"/>
<dbReference type="SUPFAM" id="SSF55120">
    <property type="entry name" value="Pseudouridine synthase"/>
    <property type="match status" value="1"/>
</dbReference>
<dbReference type="Proteomes" id="UP000521872">
    <property type="component" value="Unassembled WGS sequence"/>
</dbReference>
<reference evidence="3 4" key="1">
    <citation type="submission" date="2019-12" db="EMBL/GenBank/DDBJ databases">
        <authorList>
            <person name="Floudas D."/>
            <person name="Bentzer J."/>
            <person name="Ahren D."/>
            <person name="Johansson T."/>
            <person name="Persson P."/>
            <person name="Tunlid A."/>
        </authorList>
    </citation>
    <scope>NUCLEOTIDE SEQUENCE [LARGE SCALE GENOMIC DNA]</scope>
    <source>
        <strain evidence="3 4">CBS 102.39</strain>
    </source>
</reference>
<dbReference type="PANTHER" id="PTHR21600">
    <property type="entry name" value="MITOCHONDRIAL RNA PSEUDOURIDINE SYNTHASE"/>
    <property type="match status" value="1"/>
</dbReference>
<feature type="domain" description="Pseudouridine synthase RsuA/RluA-like" evidence="2">
    <location>
        <begin position="99"/>
        <end position="202"/>
    </location>
</feature>
<keyword evidence="4" id="KW-1185">Reference proteome</keyword>
<dbReference type="GO" id="GO:0003723">
    <property type="term" value="F:RNA binding"/>
    <property type="evidence" value="ECO:0007669"/>
    <property type="project" value="InterPro"/>
</dbReference>
<proteinExistence type="inferred from homology"/>
<dbReference type="Pfam" id="PF00849">
    <property type="entry name" value="PseudoU_synth_2"/>
    <property type="match status" value="1"/>
</dbReference>
<dbReference type="PANTHER" id="PTHR21600:SF87">
    <property type="entry name" value="RNA PSEUDOURIDYLATE SYNTHASE DOMAIN-CONTAINING PROTEIN 1"/>
    <property type="match status" value="1"/>
</dbReference>
<dbReference type="CDD" id="cd02869">
    <property type="entry name" value="PseudoU_synth_RluA_like"/>
    <property type="match status" value="1"/>
</dbReference>
<protein>
    <recommendedName>
        <fullName evidence="2">Pseudouridine synthase RsuA/RluA-like domain-containing protein</fullName>
    </recommendedName>
</protein>
<dbReference type="InterPro" id="IPR020103">
    <property type="entry name" value="PsdUridine_synth_cat_dom_sf"/>
</dbReference>
<dbReference type="InterPro" id="IPR050188">
    <property type="entry name" value="RluA_PseudoU_synthase"/>
</dbReference>
<evidence type="ECO:0000313" key="4">
    <source>
        <dbReference type="Proteomes" id="UP000521872"/>
    </source>
</evidence>
<evidence type="ECO:0000256" key="1">
    <source>
        <dbReference type="ARBA" id="ARBA00010876"/>
    </source>
</evidence>
<dbReference type="InterPro" id="IPR006145">
    <property type="entry name" value="PsdUridine_synth_RsuA/RluA"/>
</dbReference>
<name>A0A8H4QJU7_9AGAR</name>
<evidence type="ECO:0000313" key="3">
    <source>
        <dbReference type="EMBL" id="KAF4611677.1"/>
    </source>
</evidence>
<organism evidence="3 4">
    <name type="scientific">Agrocybe pediades</name>
    <dbReference type="NCBI Taxonomy" id="84607"/>
    <lineage>
        <taxon>Eukaryota</taxon>
        <taxon>Fungi</taxon>
        <taxon>Dikarya</taxon>
        <taxon>Basidiomycota</taxon>
        <taxon>Agaricomycotina</taxon>
        <taxon>Agaricomycetes</taxon>
        <taxon>Agaricomycetidae</taxon>
        <taxon>Agaricales</taxon>
        <taxon>Agaricineae</taxon>
        <taxon>Strophariaceae</taxon>
        <taxon>Agrocybe</taxon>
    </lineage>
</organism>
<evidence type="ECO:0000259" key="2">
    <source>
        <dbReference type="Pfam" id="PF00849"/>
    </source>
</evidence>
<comment type="caution">
    <text evidence="3">The sequence shown here is derived from an EMBL/GenBank/DDBJ whole genome shotgun (WGS) entry which is preliminary data.</text>
</comment>
<dbReference type="Gene3D" id="3.30.2350.10">
    <property type="entry name" value="Pseudouridine synthase"/>
    <property type="match status" value="1"/>
</dbReference>
<accession>A0A8H4QJU7</accession>
<dbReference type="EMBL" id="JAACJL010000057">
    <property type="protein sequence ID" value="KAF4611677.1"/>
    <property type="molecule type" value="Genomic_DNA"/>
</dbReference>
<gene>
    <name evidence="3" type="ORF">D9613_003649</name>
</gene>
<dbReference type="GO" id="GO:0009982">
    <property type="term" value="F:pseudouridine synthase activity"/>
    <property type="evidence" value="ECO:0007669"/>
    <property type="project" value="InterPro"/>
</dbReference>
<sequence>MSIPKSSQRLSQTEIYNRLREVGTQWLKKHVLFADRQMIVVQKPPNLVCQVDGSLQTEKLAPGSYSLNPVFKDVGFHSQNHAMLIVSTRQAIYYNTSIPTTGCLVIPLNSVVAREISIQIKQKTFQKTYLALVRGGEKSFDTKSGRLQDRLLYTDGRGSVHESGTEAITDWELLSSSKKAPVSLLMFKLITGKKHQLRLHASKVLKAPILGDGVYSLSNVSQSILDVTTVPENRLFLHAHEVSLFVRASIYLGGQ</sequence>
<comment type="similarity">
    <text evidence="1">Belongs to the pseudouridine synthase RluA family.</text>
</comment>